<dbReference type="Proteomes" id="UP000326678">
    <property type="component" value="Chromosome Gxm1"/>
</dbReference>
<dbReference type="EMBL" id="CP045226">
    <property type="protein sequence ID" value="QFS44760.1"/>
    <property type="molecule type" value="Genomic_DNA"/>
</dbReference>
<evidence type="ECO:0000313" key="1">
    <source>
        <dbReference type="EMBL" id="QFS44760.1"/>
    </source>
</evidence>
<protein>
    <submittedName>
        <fullName evidence="1">Uncharacterized protein</fullName>
    </submittedName>
</protein>
<organism evidence="1 2">
    <name type="scientific">Nostoc sphaeroides CCNUC1</name>
    <dbReference type="NCBI Taxonomy" id="2653204"/>
    <lineage>
        <taxon>Bacteria</taxon>
        <taxon>Bacillati</taxon>
        <taxon>Cyanobacteriota</taxon>
        <taxon>Cyanophyceae</taxon>
        <taxon>Nostocales</taxon>
        <taxon>Nostocaceae</taxon>
        <taxon>Nostoc</taxon>
    </lineage>
</organism>
<proteinExistence type="predicted"/>
<gene>
    <name evidence="1" type="ORF">GXM_02235</name>
</gene>
<keyword evidence="2" id="KW-1185">Reference proteome</keyword>
<dbReference type="KEGG" id="nsh:GXM_02235"/>
<reference evidence="1 2" key="1">
    <citation type="submission" date="2019-10" db="EMBL/GenBank/DDBJ databases">
        <title>Genomic and transcriptomic insights into the perfect genentic adaptation of a filamentous nitrogen-fixing cyanobacterium to rice fields.</title>
        <authorList>
            <person name="Chen Z."/>
        </authorList>
    </citation>
    <scope>NUCLEOTIDE SEQUENCE [LARGE SCALE GENOMIC DNA]</scope>
    <source>
        <strain evidence="1">CCNUC1</strain>
    </source>
</reference>
<accession>A0A5P8VWJ6</accession>
<sequence>MQGSEQADKSWGFNCEWAKKRIANCADKVLGLLHFVRNDINNFA</sequence>
<dbReference type="AlphaFoldDB" id="A0A5P8VWJ6"/>
<evidence type="ECO:0000313" key="2">
    <source>
        <dbReference type="Proteomes" id="UP000326678"/>
    </source>
</evidence>
<name>A0A5P8VWJ6_9NOSO</name>